<organism evidence="1 2">
    <name type="scientific">Umbra pygmaea</name>
    <name type="common">Eastern mudminnow</name>
    <dbReference type="NCBI Taxonomy" id="75934"/>
    <lineage>
        <taxon>Eukaryota</taxon>
        <taxon>Metazoa</taxon>
        <taxon>Chordata</taxon>
        <taxon>Craniata</taxon>
        <taxon>Vertebrata</taxon>
        <taxon>Euteleostomi</taxon>
        <taxon>Actinopterygii</taxon>
        <taxon>Neopterygii</taxon>
        <taxon>Teleostei</taxon>
        <taxon>Protacanthopterygii</taxon>
        <taxon>Esociformes</taxon>
        <taxon>Umbridae</taxon>
        <taxon>Umbra</taxon>
    </lineage>
</organism>
<sequence>MTNKTQWVWSSPPPYLTAAWQLSLACPSKSNCYGHCQKDLRSMCGSLQGHMPQKMQSTNSWQTKRELQQHLKTPSFLRWSTSV</sequence>
<protein>
    <recommendedName>
        <fullName evidence="3">Secreted protein</fullName>
    </recommendedName>
</protein>
<dbReference type="PROSITE" id="PS51257">
    <property type="entry name" value="PROKAR_LIPOPROTEIN"/>
    <property type="match status" value="1"/>
</dbReference>
<accession>A0ABD0XE00</accession>
<proteinExistence type="predicted"/>
<name>A0ABD0XE00_UMBPY</name>
<evidence type="ECO:0000313" key="1">
    <source>
        <dbReference type="EMBL" id="KAL1007133.1"/>
    </source>
</evidence>
<keyword evidence="2" id="KW-1185">Reference proteome</keyword>
<dbReference type="Proteomes" id="UP001557470">
    <property type="component" value="Unassembled WGS sequence"/>
</dbReference>
<evidence type="ECO:0000313" key="2">
    <source>
        <dbReference type="Proteomes" id="UP001557470"/>
    </source>
</evidence>
<comment type="caution">
    <text evidence="1">The sequence shown here is derived from an EMBL/GenBank/DDBJ whole genome shotgun (WGS) entry which is preliminary data.</text>
</comment>
<evidence type="ECO:0008006" key="3">
    <source>
        <dbReference type="Google" id="ProtNLM"/>
    </source>
</evidence>
<gene>
    <name evidence="1" type="ORF">UPYG_G00082500</name>
</gene>
<reference evidence="1 2" key="1">
    <citation type="submission" date="2024-06" db="EMBL/GenBank/DDBJ databases">
        <authorList>
            <person name="Pan Q."/>
            <person name="Wen M."/>
            <person name="Jouanno E."/>
            <person name="Zahm M."/>
            <person name="Klopp C."/>
            <person name="Cabau C."/>
            <person name="Louis A."/>
            <person name="Berthelot C."/>
            <person name="Parey E."/>
            <person name="Roest Crollius H."/>
            <person name="Montfort J."/>
            <person name="Robinson-Rechavi M."/>
            <person name="Bouchez O."/>
            <person name="Lampietro C."/>
            <person name="Lopez Roques C."/>
            <person name="Donnadieu C."/>
            <person name="Postlethwait J."/>
            <person name="Bobe J."/>
            <person name="Verreycken H."/>
            <person name="Guiguen Y."/>
        </authorList>
    </citation>
    <scope>NUCLEOTIDE SEQUENCE [LARGE SCALE GENOMIC DNA]</scope>
    <source>
        <strain evidence="1">Up_M1</strain>
        <tissue evidence="1">Testis</tissue>
    </source>
</reference>
<dbReference type="AlphaFoldDB" id="A0ABD0XE00"/>
<dbReference type="EMBL" id="JAGEUA010000002">
    <property type="protein sequence ID" value="KAL1007133.1"/>
    <property type="molecule type" value="Genomic_DNA"/>
</dbReference>